<gene>
    <name evidence="5" type="primary">LOC107224936</name>
</gene>
<dbReference type="InterPro" id="IPR003096">
    <property type="entry name" value="SM22_calponin"/>
</dbReference>
<dbReference type="Gene3D" id="1.10.418.10">
    <property type="entry name" value="Calponin-like domain"/>
    <property type="match status" value="1"/>
</dbReference>
<name>A0A6J0C2B3_NEOLC</name>
<proteinExistence type="inferred from homology"/>
<dbReference type="KEGG" id="nlo:107224936"/>
<dbReference type="RefSeq" id="XP_015520682.1">
    <property type="nucleotide sequence ID" value="XM_015665196.2"/>
</dbReference>
<dbReference type="CDD" id="cd21207">
    <property type="entry name" value="CH_dMP20-like"/>
    <property type="match status" value="1"/>
</dbReference>
<evidence type="ECO:0000256" key="1">
    <source>
        <dbReference type="ARBA" id="ARBA00009631"/>
    </source>
</evidence>
<dbReference type="Pfam" id="PF00402">
    <property type="entry name" value="Calponin"/>
    <property type="match status" value="1"/>
</dbReference>
<evidence type="ECO:0000259" key="3">
    <source>
        <dbReference type="PROSITE" id="PS50021"/>
    </source>
</evidence>
<dbReference type="OrthoDB" id="21595at2759"/>
<dbReference type="InterPro" id="IPR050606">
    <property type="entry name" value="Calponin-like"/>
</dbReference>
<accession>A0A6J0C2B3</accession>
<dbReference type="GeneID" id="107224936"/>
<dbReference type="Pfam" id="PF00307">
    <property type="entry name" value="CH"/>
    <property type="match status" value="1"/>
</dbReference>
<reference evidence="5" key="1">
    <citation type="submission" date="2025-08" db="UniProtKB">
        <authorList>
            <consortium name="RefSeq"/>
        </authorList>
    </citation>
    <scope>IDENTIFICATION</scope>
    <source>
        <tissue evidence="5">Thorax and Abdomen</tissue>
    </source>
</reference>
<evidence type="ECO:0000313" key="5">
    <source>
        <dbReference type="RefSeq" id="XP_015520682.1"/>
    </source>
</evidence>
<dbReference type="InterPro" id="IPR001715">
    <property type="entry name" value="CH_dom"/>
</dbReference>
<dbReference type="PROSITE" id="PS50021">
    <property type="entry name" value="CH"/>
    <property type="match status" value="1"/>
</dbReference>
<dbReference type="AlphaFoldDB" id="A0A6J0C2B3"/>
<dbReference type="PRINTS" id="PR00888">
    <property type="entry name" value="SM22CALPONIN"/>
</dbReference>
<dbReference type="GO" id="GO:0051015">
    <property type="term" value="F:actin filament binding"/>
    <property type="evidence" value="ECO:0007669"/>
    <property type="project" value="TreeGrafter"/>
</dbReference>
<evidence type="ECO:0000313" key="4">
    <source>
        <dbReference type="Proteomes" id="UP000829291"/>
    </source>
</evidence>
<dbReference type="SMART" id="SM00033">
    <property type="entry name" value="CH"/>
    <property type="match status" value="1"/>
</dbReference>
<evidence type="ECO:0000256" key="2">
    <source>
        <dbReference type="RuleBase" id="RU361224"/>
    </source>
</evidence>
<dbReference type="PROSITE" id="PS51122">
    <property type="entry name" value="CALPONIN_2"/>
    <property type="match status" value="1"/>
</dbReference>
<dbReference type="Proteomes" id="UP000829291">
    <property type="component" value="Chromosome 4"/>
</dbReference>
<protein>
    <recommendedName>
        <fullName evidence="2">Transgelin</fullName>
    </recommendedName>
</protein>
<dbReference type="InterPro" id="IPR036872">
    <property type="entry name" value="CH_dom_sf"/>
</dbReference>
<dbReference type="PANTHER" id="PTHR47385:SF13">
    <property type="entry name" value="CALPONIN"/>
    <property type="match status" value="1"/>
</dbReference>
<dbReference type="GO" id="GO:0007015">
    <property type="term" value="P:actin filament organization"/>
    <property type="evidence" value="ECO:0007669"/>
    <property type="project" value="TreeGrafter"/>
</dbReference>
<organism evidence="5">
    <name type="scientific">Neodiprion lecontei</name>
    <name type="common">Redheaded pine sawfly</name>
    <dbReference type="NCBI Taxonomy" id="441921"/>
    <lineage>
        <taxon>Eukaryota</taxon>
        <taxon>Metazoa</taxon>
        <taxon>Ecdysozoa</taxon>
        <taxon>Arthropoda</taxon>
        <taxon>Hexapoda</taxon>
        <taxon>Insecta</taxon>
        <taxon>Pterygota</taxon>
        <taxon>Neoptera</taxon>
        <taxon>Endopterygota</taxon>
        <taxon>Hymenoptera</taxon>
        <taxon>Tenthredinoidea</taxon>
        <taxon>Diprionidae</taxon>
        <taxon>Diprioninae</taxon>
        <taxon>Neodiprion</taxon>
    </lineage>
</organism>
<dbReference type="GO" id="GO:0015629">
    <property type="term" value="C:actin cytoskeleton"/>
    <property type="evidence" value="ECO:0007669"/>
    <property type="project" value="TreeGrafter"/>
</dbReference>
<dbReference type="PROSITE" id="PS01052">
    <property type="entry name" value="CALPONIN_1"/>
    <property type="match status" value="1"/>
</dbReference>
<feature type="domain" description="Calponin-homology (CH)" evidence="3">
    <location>
        <begin position="15"/>
        <end position="120"/>
    </location>
</feature>
<dbReference type="SUPFAM" id="SSF47576">
    <property type="entry name" value="Calponin-homology domain, CH-domain"/>
    <property type="match status" value="1"/>
</dbReference>
<sequence>MPGRPLWQVAGKREADQEAEAQQWIERVVGERFPAGISYEDALRDGVLLCRLMNKLQPGLITKINASGGDYKFMDNLNQFQKACVKYGVPDVDLFQAVDLMERKNIAQVTNTIFAIGRTTYKHPEWRGPWLGPKPSEENKRVFSEQQLRAGESVIGLQAGSNRGATQAGQSFGATRKILLGK</sequence>
<comment type="similarity">
    <text evidence="1 2">Belongs to the calponin family.</text>
</comment>
<dbReference type="InParanoid" id="A0A6J0C2B3"/>
<keyword evidence="4" id="KW-1185">Reference proteome</keyword>
<dbReference type="PANTHER" id="PTHR47385">
    <property type="entry name" value="CALPONIN"/>
    <property type="match status" value="1"/>
</dbReference>
<dbReference type="InterPro" id="IPR000557">
    <property type="entry name" value="Calponin_repeat"/>
</dbReference>